<dbReference type="GO" id="GO:0007076">
    <property type="term" value="P:mitotic chromosome condensation"/>
    <property type="evidence" value="ECO:0007669"/>
    <property type="project" value="InterPro"/>
</dbReference>
<proteinExistence type="predicted"/>
<dbReference type="PANTHER" id="PTHR14222">
    <property type="entry name" value="CONDENSIN"/>
    <property type="match status" value="1"/>
</dbReference>
<comment type="caution">
    <text evidence="2">The sequence shown here is derived from an EMBL/GenBank/DDBJ whole genome shotgun (WGS) entry which is preliminary data.</text>
</comment>
<evidence type="ECO:0000313" key="3">
    <source>
        <dbReference type="Proteomes" id="UP001311799"/>
    </source>
</evidence>
<dbReference type="GO" id="GO:0000796">
    <property type="term" value="C:condensin complex"/>
    <property type="evidence" value="ECO:0007669"/>
    <property type="project" value="TreeGrafter"/>
</dbReference>
<organism evidence="2 3">
    <name type="scientific">Cryptosporidium xiaoi</name>
    <dbReference type="NCBI Taxonomy" id="659607"/>
    <lineage>
        <taxon>Eukaryota</taxon>
        <taxon>Sar</taxon>
        <taxon>Alveolata</taxon>
        <taxon>Apicomplexa</taxon>
        <taxon>Conoidasida</taxon>
        <taxon>Coccidia</taxon>
        <taxon>Eucoccidiorida</taxon>
        <taxon>Eimeriorina</taxon>
        <taxon>Cryptosporidiidae</taxon>
        <taxon>Cryptosporidium</taxon>
    </lineage>
</organism>
<keyword evidence="3" id="KW-1185">Reference proteome</keyword>
<dbReference type="InterPro" id="IPR026971">
    <property type="entry name" value="CND1/NCAPD3"/>
</dbReference>
<feature type="region of interest" description="Disordered" evidence="1">
    <location>
        <begin position="1393"/>
        <end position="1416"/>
    </location>
</feature>
<dbReference type="EMBL" id="JAWDEY010000011">
    <property type="protein sequence ID" value="KAK6589692.1"/>
    <property type="molecule type" value="Genomic_DNA"/>
</dbReference>
<accession>A0AAV9Y0I4</accession>
<dbReference type="GO" id="GO:0042393">
    <property type="term" value="F:histone binding"/>
    <property type="evidence" value="ECO:0007669"/>
    <property type="project" value="TreeGrafter"/>
</dbReference>
<evidence type="ECO:0000256" key="1">
    <source>
        <dbReference type="SAM" id="MobiDB-lite"/>
    </source>
</evidence>
<feature type="compositionally biased region" description="Low complexity" evidence="1">
    <location>
        <begin position="1401"/>
        <end position="1416"/>
    </location>
</feature>
<sequence length="1416" mass="164668">MKRGSANFFLPKKDSNKLRYLEKVEVTCENGDELLNLDEAKEEISLCLDTFKINEIIEIMNNIDLNNDIEIANNFSSINYAIIISYIWNKLNSSNKKGMLIFLLNVIEYVNNKSRDSTSNNRILLFNILVFCVTNILFQEFDLLTLKIEKKKSDSFKVKTTNKTKRSKAKVKKSKYLYEESDESDSDDEKGDYYNNVDTENDIKNKHNCNTDVLCYKLYKNLVDTVSSNIHTFRNMSNTIKEWLIILSLRVANIVQTIDMTDVEDEFMSNNWENTSEKLLVCIINNTYNEDNSMNSKNSDEYEGKIEYIFEIILNCILNSSIDMISNANCNLNISNKNNQVSKSFGNYLSRIVLGIKEEKCGDIFLIYIFEKLELYWKRLDLVSDFEEDNQFILTLSCFIDNVSKSCPNLLLNGVSYIRRILKVMISYKLRSNFILSVTNSLININENKNIDSSDNRPQIIETIDLLIERIYDSHQNCRTKTIQCLHKLMEGNLIPYTFFIPLLKEIKTRTLDESSYVRSSSFNLLRIMIRKATENYYQLSLNYDYLCTLIDSVEKKLMKINNNNILDVNEKILNNFACNETDNTENGDKKEIEYELMKVLLSDAREVSLIVESIIEEVCIHGIHSKTSSDVSSCILFICECVSLNIVRGLNHISSVFKCIWRVNNVSVLNSVIHGFYIIISDGNPSLICLEDQENENNNEQEIDDGRISISKSCVKNIAKVLPNIKEDDLINIMRILELLSSTNQTSNASLISKKYTSNFDINLLRKYTFDEILEIRDNIFENPDVEYKYISLVEFYTVILKVIVLNNNSLFRPVDKSFELFYDIIEKSIKKSNLNIIESTIKCINLMEVSDYYESKLINIYFNILTFNNGGKNGIHKHSLIFKVIDSVFMLLCNPSKLKFVLNNNVSKKVFMIDIFIKKLSCYYYNNYLGCLNELTLIKLSQIILSLTHITFKYGCYIESIYSKWKQLYSIYIKNKDSVNSIKKNSECGDVNLEEEYLEHVQSILEYNLISDKTVFNMIVPIVNIISRDPTILIDTNNDNVYYNNEANHFIQWQMDYSRNCSIISLCKLISISTELLNINKELINDNNLNFNAKLSYLLNNIPNIQLIFTLLYDPTSVSYIDKNQLNDIRVNIILSTNDLLTRYPNIMDPWMGKQYSLINKDKIQNNDYYINKNTVEYNIMLIINYLLNIGFIKPKDELLLSYLRCIYSKTEFNTEMSSLSNSFFQEFFKDLNNQLSTNVIPSLINHLSIDYSSLYDNREKIQTIIQQMQYLLQFVSGKENVCCTLIPKFISRMSKTNDCKSLEFYIHSLESLKINSKAKCINKIIDNINLVQFHIQEFDFVKQFFYKIVQNYTSSNSSTENSYLTSLFEDIKSEKPNNQLHEASKNTNISSKNSLKYSNNCSKENKNISNNNI</sequence>
<evidence type="ECO:0000313" key="2">
    <source>
        <dbReference type="EMBL" id="KAK6589692.1"/>
    </source>
</evidence>
<gene>
    <name evidence="2" type="ORF">RS030_1131</name>
</gene>
<reference evidence="2 3" key="1">
    <citation type="submission" date="2023-10" db="EMBL/GenBank/DDBJ databases">
        <title>Comparative genomics analysis reveals potential genetic determinants of host preference in Cryptosporidium xiaoi.</title>
        <authorList>
            <person name="Xiao L."/>
            <person name="Li J."/>
        </authorList>
    </citation>
    <scope>NUCLEOTIDE SEQUENCE [LARGE SCALE GENOMIC DNA]</scope>
    <source>
        <strain evidence="2 3">52996</strain>
    </source>
</reference>
<dbReference type="GO" id="GO:0000779">
    <property type="term" value="C:condensed chromosome, centromeric region"/>
    <property type="evidence" value="ECO:0007669"/>
    <property type="project" value="TreeGrafter"/>
</dbReference>
<protein>
    <submittedName>
        <fullName evidence="2">Low complexity</fullName>
    </submittedName>
</protein>
<name>A0AAV9Y0I4_9CRYT</name>
<dbReference type="Proteomes" id="UP001311799">
    <property type="component" value="Unassembled WGS sequence"/>
</dbReference>
<dbReference type="GO" id="GO:0010032">
    <property type="term" value="P:meiotic chromosome condensation"/>
    <property type="evidence" value="ECO:0007669"/>
    <property type="project" value="TreeGrafter"/>
</dbReference>